<name>A0A3S9SXV1_9FIRM</name>
<reference evidence="1 2" key="1">
    <citation type="submission" date="2016-07" db="EMBL/GenBank/DDBJ databases">
        <title>Genome and transcriptome analysis of iron-reducing fermentative bacteria Anoxybacter fermentans.</title>
        <authorList>
            <person name="Zeng X."/>
            <person name="Shao Z."/>
        </authorList>
    </citation>
    <scope>NUCLEOTIDE SEQUENCE [LARGE SCALE GENOMIC DNA]</scope>
    <source>
        <strain evidence="1 2">DY22613</strain>
    </source>
</reference>
<gene>
    <name evidence="1" type="ORF">BBF96_06870</name>
</gene>
<dbReference type="Proteomes" id="UP000267250">
    <property type="component" value="Chromosome"/>
</dbReference>
<proteinExistence type="predicted"/>
<organism evidence="1 2">
    <name type="scientific">Anoxybacter fermentans</name>
    <dbReference type="NCBI Taxonomy" id="1323375"/>
    <lineage>
        <taxon>Bacteria</taxon>
        <taxon>Bacillati</taxon>
        <taxon>Bacillota</taxon>
        <taxon>Clostridia</taxon>
        <taxon>Halanaerobiales</taxon>
        <taxon>Anoxybacter</taxon>
    </lineage>
</organism>
<dbReference type="AlphaFoldDB" id="A0A3S9SXV1"/>
<accession>A0A3S9SXV1</accession>
<dbReference type="KEGG" id="aft:BBF96_06870"/>
<evidence type="ECO:0008006" key="3">
    <source>
        <dbReference type="Google" id="ProtNLM"/>
    </source>
</evidence>
<protein>
    <recommendedName>
        <fullName evidence="3">DUF2680 domain-containing protein</fullName>
    </recommendedName>
</protein>
<evidence type="ECO:0000313" key="1">
    <source>
        <dbReference type="EMBL" id="AZR73131.1"/>
    </source>
</evidence>
<sequence length="125" mass="14781">MKKIIIIIGVILTLGSMVVPVFAHEIRADLNKEDQNFFRDYARKQIELQKEFIQGMVVRNLITPKQAEYMLNQLEVHESYIENEDFDIFFEHCVGFDMGYGMMYGNGLFNGMWQMHNVMHGYGYW</sequence>
<dbReference type="EMBL" id="CP016379">
    <property type="protein sequence ID" value="AZR73131.1"/>
    <property type="molecule type" value="Genomic_DNA"/>
</dbReference>
<evidence type="ECO:0000313" key="2">
    <source>
        <dbReference type="Proteomes" id="UP000267250"/>
    </source>
</evidence>
<keyword evidence="2" id="KW-1185">Reference proteome</keyword>
<dbReference type="RefSeq" id="WP_127016463.1">
    <property type="nucleotide sequence ID" value="NZ_CP016379.1"/>
</dbReference>